<proteinExistence type="predicted"/>
<dbReference type="Pfam" id="PF13450">
    <property type="entry name" value="NAD_binding_8"/>
    <property type="match status" value="1"/>
</dbReference>
<evidence type="ECO:0000256" key="5">
    <source>
        <dbReference type="ARBA" id="ARBA00022630"/>
    </source>
</evidence>
<evidence type="ECO:0000256" key="12">
    <source>
        <dbReference type="ARBA" id="ARBA00023075"/>
    </source>
</evidence>
<dbReference type="PROSITE" id="PS51257">
    <property type="entry name" value="PROKAR_LIPOPROTEIN"/>
    <property type="match status" value="1"/>
</dbReference>
<dbReference type="InterPro" id="IPR040156">
    <property type="entry name" value="ETF-QO"/>
</dbReference>
<dbReference type="EMBL" id="CP064795">
    <property type="protein sequence ID" value="QPG04431.1"/>
    <property type="molecule type" value="Genomic_DNA"/>
</dbReference>
<evidence type="ECO:0000256" key="7">
    <source>
        <dbReference type="ARBA" id="ARBA00022827"/>
    </source>
</evidence>
<dbReference type="PANTHER" id="PTHR10617">
    <property type="entry name" value="ELECTRON TRANSFER FLAVOPROTEIN-UBIQUINONE OXIDOREDUCTASE"/>
    <property type="match status" value="1"/>
</dbReference>
<evidence type="ECO:0000256" key="6">
    <source>
        <dbReference type="ARBA" id="ARBA00022723"/>
    </source>
</evidence>
<evidence type="ECO:0000256" key="14">
    <source>
        <dbReference type="RuleBase" id="RU366068"/>
    </source>
</evidence>
<evidence type="ECO:0000259" key="15">
    <source>
        <dbReference type="PROSITE" id="PS51379"/>
    </source>
</evidence>
<dbReference type="EC" id="1.5.5.1" evidence="14"/>
<dbReference type="SUPFAM" id="SSF51905">
    <property type="entry name" value="FAD/NAD(P)-binding domain"/>
    <property type="match status" value="1"/>
</dbReference>
<dbReference type="SUPFAM" id="SSF54373">
    <property type="entry name" value="FAD-linked reductases, C-terminal domain"/>
    <property type="match status" value="1"/>
</dbReference>
<dbReference type="InterPro" id="IPR036188">
    <property type="entry name" value="FAD/NAD-bd_sf"/>
</dbReference>
<evidence type="ECO:0000313" key="16">
    <source>
        <dbReference type="EMBL" id="QPG04431.1"/>
    </source>
</evidence>
<protein>
    <recommendedName>
        <fullName evidence="14">Electron transfer flavoprotein-ubiquinone oxidoreductase</fullName>
        <shortName evidence="14">ETF-QO</shortName>
        <ecNumber evidence="14">1.5.5.1</ecNumber>
    </recommendedName>
</protein>
<dbReference type="Proteomes" id="UP000595095">
    <property type="component" value="Chromosome"/>
</dbReference>
<keyword evidence="8 14" id="KW-0249">Electron transport</keyword>
<name>A0A7S9HBP3_9ALTE</name>
<organism evidence="16 17">
    <name type="scientific">Salinimonas marina</name>
    <dbReference type="NCBI Taxonomy" id="2785918"/>
    <lineage>
        <taxon>Bacteria</taxon>
        <taxon>Pseudomonadati</taxon>
        <taxon>Pseudomonadota</taxon>
        <taxon>Gammaproteobacteria</taxon>
        <taxon>Alteromonadales</taxon>
        <taxon>Alteromonadaceae</taxon>
        <taxon>Alteromonas/Salinimonas group</taxon>
        <taxon>Salinimonas</taxon>
    </lineage>
</organism>
<dbReference type="InterPro" id="IPR007859">
    <property type="entry name" value="ETF-QO/FixX_C"/>
</dbReference>
<feature type="domain" description="4Fe-4S ferredoxin-type" evidence="15">
    <location>
        <begin position="508"/>
        <end position="537"/>
    </location>
</feature>
<comment type="catalytic activity">
    <reaction evidence="13 14">
        <text>a ubiquinone + reduced [electron-transfer flavoprotein] = a ubiquinol + oxidized [electron-transfer flavoprotein] + H(+)</text>
        <dbReference type="Rhea" id="RHEA:24052"/>
        <dbReference type="Rhea" id="RHEA-COMP:9565"/>
        <dbReference type="Rhea" id="RHEA-COMP:9566"/>
        <dbReference type="Rhea" id="RHEA-COMP:10685"/>
        <dbReference type="Rhea" id="RHEA-COMP:10686"/>
        <dbReference type="ChEBI" id="CHEBI:15378"/>
        <dbReference type="ChEBI" id="CHEBI:16389"/>
        <dbReference type="ChEBI" id="CHEBI:17976"/>
        <dbReference type="ChEBI" id="CHEBI:57692"/>
        <dbReference type="ChEBI" id="CHEBI:58307"/>
        <dbReference type="EC" id="1.5.5.1"/>
    </reaction>
</comment>
<dbReference type="Pfam" id="PF05187">
    <property type="entry name" value="Fer4_ETF_QO"/>
    <property type="match status" value="1"/>
</dbReference>
<dbReference type="PRINTS" id="PR00420">
    <property type="entry name" value="RNGMNOXGNASE"/>
</dbReference>
<comment type="cofactor">
    <cofactor evidence="1 14">
        <name>FAD</name>
        <dbReference type="ChEBI" id="CHEBI:57692"/>
    </cofactor>
</comment>
<dbReference type="PROSITE" id="PS51379">
    <property type="entry name" value="4FE4S_FER_2"/>
    <property type="match status" value="1"/>
</dbReference>
<keyword evidence="4" id="KW-0004">4Fe-4S</keyword>
<dbReference type="Pfam" id="PF21162">
    <property type="entry name" value="ETFQO_UQ-bd"/>
    <property type="match status" value="1"/>
</dbReference>
<dbReference type="Gene3D" id="3.50.50.60">
    <property type="entry name" value="FAD/NAD(P)-binding domain"/>
    <property type="match status" value="1"/>
</dbReference>
<dbReference type="FunFam" id="3.30.70.20:FF:000012">
    <property type="entry name" value="Electron transfer flavoprotein-ubiquinone oxidoreductase, mitochondrial"/>
    <property type="match status" value="1"/>
</dbReference>
<keyword evidence="6 14" id="KW-0479">Metal-binding</keyword>
<dbReference type="InterPro" id="IPR049398">
    <property type="entry name" value="ETF-QO/FixC_UQ-bd"/>
</dbReference>
<evidence type="ECO:0000256" key="1">
    <source>
        <dbReference type="ARBA" id="ARBA00001974"/>
    </source>
</evidence>
<dbReference type="Gene3D" id="3.30.70.20">
    <property type="match status" value="1"/>
</dbReference>
<accession>A0A7S9HBP3</accession>
<evidence type="ECO:0000256" key="10">
    <source>
        <dbReference type="ARBA" id="ARBA00023004"/>
    </source>
</evidence>
<keyword evidence="9 14" id="KW-0560">Oxidoreductase</keyword>
<dbReference type="GO" id="GO:0051539">
    <property type="term" value="F:4 iron, 4 sulfur cluster binding"/>
    <property type="evidence" value="ECO:0007669"/>
    <property type="project" value="UniProtKB-UniRule"/>
</dbReference>
<dbReference type="PANTHER" id="PTHR10617:SF107">
    <property type="entry name" value="ELECTRON TRANSFER FLAVOPROTEIN-UBIQUINONE OXIDOREDUCTASE, MITOCHONDRIAL"/>
    <property type="match status" value="1"/>
</dbReference>
<evidence type="ECO:0000256" key="13">
    <source>
        <dbReference type="ARBA" id="ARBA00052682"/>
    </source>
</evidence>
<dbReference type="AlphaFoldDB" id="A0A7S9HBP3"/>
<keyword evidence="10 14" id="KW-0408">Iron</keyword>
<dbReference type="GO" id="GO:0004174">
    <property type="term" value="F:electron-transferring-flavoprotein dehydrogenase activity"/>
    <property type="evidence" value="ECO:0007669"/>
    <property type="project" value="UniProtKB-UniRule"/>
</dbReference>
<dbReference type="Gene3D" id="3.30.9.90">
    <property type="match status" value="1"/>
</dbReference>
<comment type="function">
    <text evidence="2 14">Accepts electrons from ETF and reduces ubiquinone.</text>
</comment>
<reference evidence="16 17" key="1">
    <citation type="submission" date="2020-11" db="EMBL/GenBank/DDBJ databases">
        <title>Complete genome sequence for Salinimonas sp. strain G2-b.</title>
        <authorList>
            <person name="Park S.-J."/>
        </authorList>
    </citation>
    <scope>NUCLEOTIDE SEQUENCE [LARGE SCALE GENOMIC DNA]</scope>
    <source>
        <strain evidence="16 17">G2-b</strain>
    </source>
</reference>
<keyword evidence="3 14" id="KW-0813">Transport</keyword>
<evidence type="ECO:0000256" key="4">
    <source>
        <dbReference type="ARBA" id="ARBA00022485"/>
    </source>
</evidence>
<dbReference type="KEGG" id="smaa:IT774_09170"/>
<dbReference type="RefSeq" id="WP_195809527.1">
    <property type="nucleotide sequence ID" value="NZ_CP064795.1"/>
</dbReference>
<sequence length="548" mass="60553">MERESMDFDVVIVGAGPSGLAAACRLMQLANEASQELMVCVVEKGSEVGAHILSGAVFEPRALEELFPDYKEKGAPLSTPVTEDEIYLLKDESSARQLPAWMTPKTMHNKGNYITSMGNMCRWLAERAEELGVEIFPGFPATDILYNDDGSVAGVVTGDMGVSAAGEHKDGYMPGMELRAKYTLFAEGSRGHLGKTLNEKFELDKDASEQHYALGFKEIWDIDPELHQPGKVIHTAGWPLDEATGGSYLYHAEDNQVLVGLIVDLNYDNPYLSPFDEFQRLKHHPVFSQYLKNGKRVSYGARAITKGGFNSLPKMHFPGGLLVGCDAGTLNFAKIKGNHTAMKSGMLAAETVFDAIKNNSESNNLSAFAENLKNSWLYDELYKSRNFGPAIHKYGNFWGGAFNTLEQNFFGGNLMGVTLKDNTPDHAQLKTADQAVKIDYPKPDGQLSFDKPSSVYLSNTNHEEDQPCHLQLIDKDIPIKVNLPKYAEPAQRYCPAGVYEVVEQDGEQVFQINAQNCIHCKTCDIKDPSQNIRWVTPEGTGGPNYPNM</sequence>
<dbReference type="InterPro" id="IPR017896">
    <property type="entry name" value="4Fe4S_Fe-S-bd"/>
</dbReference>
<keyword evidence="17" id="KW-1185">Reference proteome</keyword>
<gene>
    <name evidence="16" type="ORF">IT774_09170</name>
</gene>
<keyword evidence="5 14" id="KW-0285">Flavoprotein</keyword>
<dbReference type="GO" id="GO:0046872">
    <property type="term" value="F:metal ion binding"/>
    <property type="evidence" value="ECO:0007669"/>
    <property type="project" value="UniProtKB-KW"/>
</dbReference>
<evidence type="ECO:0000313" key="17">
    <source>
        <dbReference type="Proteomes" id="UP000595095"/>
    </source>
</evidence>
<keyword evidence="11 14" id="KW-0411">Iron-sulfur</keyword>
<evidence type="ECO:0000256" key="11">
    <source>
        <dbReference type="ARBA" id="ARBA00023014"/>
    </source>
</evidence>
<dbReference type="SUPFAM" id="SSF54862">
    <property type="entry name" value="4Fe-4S ferredoxins"/>
    <property type="match status" value="1"/>
</dbReference>
<keyword evidence="7 14" id="KW-0274">FAD</keyword>
<comment type="cofactor">
    <cofactor evidence="14">
        <name>[4Fe-4S] cluster</name>
        <dbReference type="ChEBI" id="CHEBI:49883"/>
    </cofactor>
    <text evidence="14">Binds 1 [4Fe-4S] cluster.</text>
</comment>
<evidence type="ECO:0000256" key="9">
    <source>
        <dbReference type="ARBA" id="ARBA00023002"/>
    </source>
</evidence>
<evidence type="ECO:0000256" key="8">
    <source>
        <dbReference type="ARBA" id="ARBA00022982"/>
    </source>
</evidence>
<evidence type="ECO:0000256" key="2">
    <source>
        <dbReference type="ARBA" id="ARBA00002819"/>
    </source>
</evidence>
<keyword evidence="12 14" id="KW-0830">Ubiquinone</keyword>
<evidence type="ECO:0000256" key="3">
    <source>
        <dbReference type="ARBA" id="ARBA00022448"/>
    </source>
</evidence>